<dbReference type="PANTHER" id="PTHR21043">
    <property type="entry name" value="IOJAP SUPERFAMILY ORTHOLOG"/>
    <property type="match status" value="1"/>
</dbReference>
<accession>A0ABV3XZ84</accession>
<name>A0ABV3XZ84_9ACTN</name>
<comment type="subcellular location">
    <subcellularLocation>
        <location evidence="2">Cytoplasm</location>
    </subcellularLocation>
</comment>
<evidence type="ECO:0000313" key="3">
    <source>
        <dbReference type="EMBL" id="MEX6428611.1"/>
    </source>
</evidence>
<dbReference type="NCBIfam" id="TIGR00090">
    <property type="entry name" value="rsfS_iojap_ybeB"/>
    <property type="match status" value="1"/>
</dbReference>
<dbReference type="InterPro" id="IPR043519">
    <property type="entry name" value="NT_sf"/>
</dbReference>
<dbReference type="Proteomes" id="UP001560267">
    <property type="component" value="Unassembled WGS sequence"/>
</dbReference>
<reference evidence="3 4" key="1">
    <citation type="submission" date="2024-07" db="EMBL/GenBank/DDBJ databases">
        <title>Draft Genome Sequence of Ferrimicrobium acidiphilum Strain YE2023, Isolated from a Pulp of Bioleach Reactor.</title>
        <authorList>
            <person name="Elkina Y.A."/>
            <person name="Bulaeva A.G."/>
            <person name="Beletsky A.V."/>
            <person name="Mardanov A.V."/>
        </authorList>
    </citation>
    <scope>NUCLEOTIDE SEQUENCE [LARGE SCALE GENOMIC DNA]</scope>
    <source>
        <strain evidence="3 4">YE2023</strain>
    </source>
</reference>
<comment type="function">
    <text evidence="2">Functions as a ribosomal silencing factor. Interacts with ribosomal protein uL14 (rplN), blocking formation of intersubunit bridge B8. Prevents association of the 30S and 50S ribosomal subunits and the formation of functional ribosomes, thus repressing translation.</text>
</comment>
<evidence type="ECO:0000256" key="2">
    <source>
        <dbReference type="HAMAP-Rule" id="MF_01477"/>
    </source>
</evidence>
<dbReference type="Gene3D" id="3.30.460.10">
    <property type="entry name" value="Beta Polymerase, domain 2"/>
    <property type="match status" value="1"/>
</dbReference>
<evidence type="ECO:0000256" key="1">
    <source>
        <dbReference type="ARBA" id="ARBA00010574"/>
    </source>
</evidence>
<sequence length="150" mass="16838">MKHNFRSGQRLGIEIYPGPVTQPLPSRTDVDPLELTRALAQVAIEKSAHDVIAIDVSQVSSFASYFLILSGSNVRLLHSVVDELRDRARNAFGVHVRVEGEESNEWVLLDFGSLIVHCFSAEAREFYQLERLWSDAIHLDLSTASAYEAR</sequence>
<dbReference type="SUPFAM" id="SSF81301">
    <property type="entry name" value="Nucleotidyltransferase"/>
    <property type="match status" value="1"/>
</dbReference>
<keyword evidence="4" id="KW-1185">Reference proteome</keyword>
<keyword evidence="2" id="KW-0810">Translation regulation</keyword>
<dbReference type="HAMAP" id="MF_01477">
    <property type="entry name" value="Iojap_RsfS"/>
    <property type="match status" value="1"/>
</dbReference>
<comment type="caution">
    <text evidence="3">The sequence shown here is derived from an EMBL/GenBank/DDBJ whole genome shotgun (WGS) entry which is preliminary data.</text>
</comment>
<comment type="subunit">
    <text evidence="2">Interacts with ribosomal protein uL14 (rplN).</text>
</comment>
<gene>
    <name evidence="2 3" type="primary">rsfS</name>
    <name evidence="3" type="ORF">AB6A68_02000</name>
</gene>
<dbReference type="InterPro" id="IPR004394">
    <property type="entry name" value="Iojap/RsfS/C7orf30"/>
</dbReference>
<evidence type="ECO:0000313" key="4">
    <source>
        <dbReference type="Proteomes" id="UP001560267"/>
    </source>
</evidence>
<dbReference type="EMBL" id="JBFSHR010000004">
    <property type="protein sequence ID" value="MEX6428611.1"/>
    <property type="molecule type" value="Genomic_DNA"/>
</dbReference>
<keyword evidence="2" id="KW-0678">Repressor</keyword>
<comment type="similarity">
    <text evidence="1 2">Belongs to the Iojap/RsfS family.</text>
</comment>
<proteinExistence type="inferred from homology"/>
<dbReference type="PANTHER" id="PTHR21043:SF0">
    <property type="entry name" value="MITOCHONDRIAL ASSEMBLY OF RIBOSOMAL LARGE SUBUNIT PROTEIN 1"/>
    <property type="match status" value="1"/>
</dbReference>
<keyword evidence="2" id="KW-0963">Cytoplasm</keyword>
<protein>
    <recommendedName>
        <fullName evidence="2">Ribosomal silencing factor RsfS</fullName>
    </recommendedName>
</protein>
<dbReference type="RefSeq" id="WP_298386444.1">
    <property type="nucleotide sequence ID" value="NZ_JBFSHR010000004.1"/>
</dbReference>
<organism evidence="3 4">
    <name type="scientific">Ferrimicrobium acidiphilum</name>
    <dbReference type="NCBI Taxonomy" id="121039"/>
    <lineage>
        <taxon>Bacteria</taxon>
        <taxon>Bacillati</taxon>
        <taxon>Actinomycetota</taxon>
        <taxon>Acidimicrobiia</taxon>
        <taxon>Acidimicrobiales</taxon>
        <taxon>Acidimicrobiaceae</taxon>
        <taxon>Ferrimicrobium</taxon>
    </lineage>
</organism>
<dbReference type="Pfam" id="PF02410">
    <property type="entry name" value="RsfS"/>
    <property type="match status" value="1"/>
</dbReference>